<feature type="transmembrane region" description="Helical" evidence="9">
    <location>
        <begin position="399"/>
        <end position="420"/>
    </location>
</feature>
<feature type="transmembrane region" description="Helical" evidence="9">
    <location>
        <begin position="898"/>
        <end position="918"/>
    </location>
</feature>
<feature type="transmembrane region" description="Helical" evidence="9">
    <location>
        <begin position="12"/>
        <end position="33"/>
    </location>
</feature>
<dbReference type="GO" id="GO:0009636">
    <property type="term" value="P:response to toxic substance"/>
    <property type="evidence" value="ECO:0007669"/>
    <property type="project" value="UniProtKB-ARBA"/>
</dbReference>
<feature type="transmembrane region" description="Helical" evidence="9">
    <location>
        <begin position="924"/>
        <end position="945"/>
    </location>
</feature>
<comment type="subcellular location">
    <subcellularLocation>
        <location evidence="1 9">Cell inner membrane</location>
        <topology evidence="1 9">Multi-pass membrane protein</topology>
    </subcellularLocation>
</comment>
<evidence type="ECO:0000256" key="4">
    <source>
        <dbReference type="ARBA" id="ARBA00022475"/>
    </source>
</evidence>
<dbReference type="GO" id="GO:0005886">
    <property type="term" value="C:plasma membrane"/>
    <property type="evidence" value="ECO:0007669"/>
    <property type="project" value="UniProtKB-SubCell"/>
</dbReference>
<evidence type="ECO:0000256" key="1">
    <source>
        <dbReference type="ARBA" id="ARBA00004429"/>
    </source>
</evidence>
<feature type="transmembrane region" description="Helical" evidence="9">
    <location>
        <begin position="343"/>
        <end position="362"/>
    </location>
</feature>
<feature type="transmembrane region" description="Helical" evidence="9">
    <location>
        <begin position="472"/>
        <end position="490"/>
    </location>
</feature>
<dbReference type="RefSeq" id="WP_142664444.1">
    <property type="nucleotide sequence ID" value="NZ_FXTK01000020.1"/>
</dbReference>
<evidence type="ECO:0000256" key="7">
    <source>
        <dbReference type="ARBA" id="ARBA00022989"/>
    </source>
</evidence>
<protein>
    <recommendedName>
        <fullName evidence="9">Efflux pump membrane transporter</fullName>
    </recommendedName>
</protein>
<dbReference type="Gene3D" id="3.30.2090.10">
    <property type="entry name" value="Multidrug efflux transporter AcrB TolC docking domain, DN and DC subdomains"/>
    <property type="match status" value="2"/>
</dbReference>
<evidence type="ECO:0000256" key="2">
    <source>
        <dbReference type="ARBA" id="ARBA00010942"/>
    </source>
</evidence>
<dbReference type="Gene3D" id="3.30.70.1320">
    <property type="entry name" value="Multidrug efflux transporter AcrB pore domain like"/>
    <property type="match status" value="1"/>
</dbReference>
<dbReference type="SUPFAM" id="SSF82693">
    <property type="entry name" value="Multidrug efflux transporter AcrB pore domain, PN1, PN2, PC1 and PC2 subdomains"/>
    <property type="match status" value="4"/>
</dbReference>
<keyword evidence="6 9" id="KW-0812">Transmembrane</keyword>
<evidence type="ECO:0000256" key="8">
    <source>
        <dbReference type="ARBA" id="ARBA00023136"/>
    </source>
</evidence>
<dbReference type="AlphaFoldDB" id="A0A521FCY9"/>
<keyword evidence="5 9" id="KW-0997">Cell inner membrane</keyword>
<feature type="transmembrane region" description="Helical" evidence="9">
    <location>
        <begin position="872"/>
        <end position="891"/>
    </location>
</feature>
<evidence type="ECO:0000256" key="9">
    <source>
        <dbReference type="RuleBase" id="RU364070"/>
    </source>
</evidence>
<dbReference type="InterPro" id="IPR027463">
    <property type="entry name" value="AcrB_DN_DC_subdom"/>
</dbReference>
<dbReference type="Proteomes" id="UP000319014">
    <property type="component" value="Unassembled WGS sequence"/>
</dbReference>
<dbReference type="InterPro" id="IPR004764">
    <property type="entry name" value="MdtF-like"/>
</dbReference>
<feature type="transmembrane region" description="Helical" evidence="9">
    <location>
        <begin position="369"/>
        <end position="393"/>
    </location>
</feature>
<sequence>MFSRFFIQHPVLANTIALVTLLIGIVAVLQLPVAQYPNVVPPTVQVTARFPGSSAKAVMETVGLPIERQVNGVQGMLYMQSTSASDGSYNLTVTFDIGTDPDQAQILVQNRVAAAQAQLPAAVQTQGVNVRKRSTSILAFAALNSADDRYDSLFLSNYAKINMVDSLARVPGVGDVTIFGAGDYAMRVWLDPDRLQSLGLTPADVSRAIESQSQTASGGQIGQPPVASGQGFQTVLDIQGRLSELTEFENIAVKTDPDTQAVVRLGDVARIELGSKSYGQVFRLNGRPSAAIAISQLPEANALEVYAAVEAEIDRLAQDFPEGLSYSIPFNTTEFVDASVHTVYKTLIEACLIVLGVILLFLQDWRAMLVPATTVPVTLVGAFAAMAAMGFTINMSTLFALVLAIGIVVDDAIVIVEGTARHLEDGLDGPAAAETAMGELFGPIIGITLVLIAVFLPAAFLPGLTGQLYQQFALVIAATALISAVNAVTLKPVQAALWMRPIKPVAQRNIVYRLFERGFTRLENGYAWLLGRLLRWRWVVTGAALLLVALAFAGLSRVPAGFLPPEDQGYFVVTAQLPPGASLERSDTTLREIQTRLQDIPEVENVITVAGVSLMDANAPVSHAGMAYVVLKPWDERKERGFLETYQALSGALHGLSDGTATVLPPPPIQGIGNTGGFTMAVELTDGSADFARLTAAARQITTRALEDPRIQMAQVNANTETPQMSVQIDRTKAANFGVATDDIFGALSGYLGASYVNQFTRFGQTFQVYLQADGDYRDRIAEIARLRVPNAAGNQVPLGSLITMSEAVGPSLISLYNLHPAVTISGRGAADIGSGEAMAIMEQIAAETLPPGMATEWTAMSYQEEVAGGQIYIAFGLALLLVYFVLAAQYESWLGPVPVILSVPLALAGTVAVMLPLGLQNTLYTQIGLILLIALAAKNAILIVEFARDLRIRQGAGLMDAALTAGRLRFRPILMTSLAFILGMVPLVLATGAGANASRSIGISVVSGMAISTVLSIFVVPAMFLIVRVIEERLAAPRNRAASAG</sequence>
<feature type="transmembrane region" description="Helical" evidence="9">
    <location>
        <begin position="440"/>
        <end position="460"/>
    </location>
</feature>
<dbReference type="EMBL" id="FXTK01000020">
    <property type="protein sequence ID" value="SMO93894.1"/>
    <property type="molecule type" value="Genomic_DNA"/>
</dbReference>
<comment type="similarity">
    <text evidence="2 9">Belongs to the resistance-nodulation-cell division (RND) (TC 2.A.6) family.</text>
</comment>
<keyword evidence="8 9" id="KW-0472">Membrane</keyword>
<reference evidence="10 11" key="1">
    <citation type="submission" date="2017-05" db="EMBL/GenBank/DDBJ databases">
        <authorList>
            <person name="Varghese N."/>
            <person name="Submissions S."/>
        </authorList>
    </citation>
    <scope>NUCLEOTIDE SEQUENCE [LARGE SCALE GENOMIC DNA]</scope>
    <source>
        <strain evidence="10 11">DSM 100094</strain>
    </source>
</reference>
<dbReference type="GO" id="GO:0042910">
    <property type="term" value="F:xenobiotic transmembrane transporter activity"/>
    <property type="evidence" value="ECO:0007669"/>
    <property type="project" value="TreeGrafter"/>
</dbReference>
<dbReference type="NCBIfam" id="TIGR00915">
    <property type="entry name" value="2A0602"/>
    <property type="match status" value="1"/>
</dbReference>
<evidence type="ECO:0000256" key="5">
    <source>
        <dbReference type="ARBA" id="ARBA00022519"/>
    </source>
</evidence>
<dbReference type="SUPFAM" id="SSF82714">
    <property type="entry name" value="Multidrug efflux transporter AcrB TolC docking domain, DN and DC subdomains"/>
    <property type="match status" value="2"/>
</dbReference>
<dbReference type="PANTHER" id="PTHR32063:SF13">
    <property type="entry name" value="MULTIDRUG EFFLUX PUMP SUBUNIT ACRB-RELATED"/>
    <property type="match status" value="1"/>
</dbReference>
<dbReference type="SUPFAM" id="SSF82866">
    <property type="entry name" value="Multidrug efflux transporter AcrB transmembrane domain"/>
    <property type="match status" value="2"/>
</dbReference>
<keyword evidence="11" id="KW-1185">Reference proteome</keyword>
<dbReference type="FunFam" id="3.30.70.1430:FF:000001">
    <property type="entry name" value="Efflux pump membrane transporter"/>
    <property type="match status" value="1"/>
</dbReference>
<dbReference type="PRINTS" id="PR00702">
    <property type="entry name" value="ACRIFLAVINRP"/>
</dbReference>
<dbReference type="OrthoDB" id="9807350at2"/>
<feature type="transmembrane region" description="Helical" evidence="9">
    <location>
        <begin position="974"/>
        <end position="996"/>
    </location>
</feature>
<evidence type="ECO:0000256" key="6">
    <source>
        <dbReference type="ARBA" id="ARBA00022692"/>
    </source>
</evidence>
<dbReference type="Gene3D" id="1.20.1640.10">
    <property type="entry name" value="Multidrug efflux transporter AcrB transmembrane domain"/>
    <property type="match status" value="2"/>
</dbReference>
<feature type="transmembrane region" description="Helical" evidence="9">
    <location>
        <begin position="1002"/>
        <end position="1031"/>
    </location>
</feature>
<feature type="transmembrane region" description="Helical" evidence="9">
    <location>
        <begin position="536"/>
        <end position="555"/>
    </location>
</feature>
<dbReference type="Pfam" id="PF00873">
    <property type="entry name" value="ACR_tran"/>
    <property type="match status" value="1"/>
</dbReference>
<dbReference type="Gene3D" id="3.30.70.1430">
    <property type="entry name" value="Multidrug efflux transporter AcrB pore domain"/>
    <property type="match status" value="2"/>
</dbReference>
<proteinExistence type="inferred from homology"/>
<dbReference type="Gene3D" id="3.30.70.1440">
    <property type="entry name" value="Multidrug efflux transporter AcrB pore domain"/>
    <property type="match status" value="1"/>
</dbReference>
<name>A0A521FCY9_9RHOB</name>
<evidence type="ECO:0000313" key="10">
    <source>
        <dbReference type="EMBL" id="SMO93894.1"/>
    </source>
</evidence>
<accession>A0A521FCY9</accession>
<dbReference type="PANTHER" id="PTHR32063">
    <property type="match status" value="1"/>
</dbReference>
<keyword evidence="7 9" id="KW-1133">Transmembrane helix</keyword>
<gene>
    <name evidence="10" type="ORF">SAMN06265221_12048</name>
</gene>
<evidence type="ECO:0000313" key="11">
    <source>
        <dbReference type="Proteomes" id="UP000319014"/>
    </source>
</evidence>
<keyword evidence="3 9" id="KW-0813">Transport</keyword>
<keyword evidence="4" id="KW-1003">Cell membrane</keyword>
<evidence type="ECO:0000256" key="3">
    <source>
        <dbReference type="ARBA" id="ARBA00022448"/>
    </source>
</evidence>
<dbReference type="InterPro" id="IPR001036">
    <property type="entry name" value="Acrflvin-R"/>
</dbReference>
<organism evidence="10 11">
    <name type="scientific">Paracoccus laeviglucosivorans</name>
    <dbReference type="NCBI Taxonomy" id="1197861"/>
    <lineage>
        <taxon>Bacteria</taxon>
        <taxon>Pseudomonadati</taxon>
        <taxon>Pseudomonadota</taxon>
        <taxon>Alphaproteobacteria</taxon>
        <taxon>Rhodobacterales</taxon>
        <taxon>Paracoccaceae</taxon>
        <taxon>Paracoccus</taxon>
    </lineage>
</organism>
<dbReference type="GO" id="GO:0015562">
    <property type="term" value="F:efflux transmembrane transporter activity"/>
    <property type="evidence" value="ECO:0007669"/>
    <property type="project" value="InterPro"/>
</dbReference>